<dbReference type="Proteomes" id="UP000829196">
    <property type="component" value="Unassembled WGS sequence"/>
</dbReference>
<gene>
    <name evidence="1" type="ORF">KFK09_006225</name>
</gene>
<reference evidence="1" key="1">
    <citation type="journal article" date="2022" name="Front. Genet.">
        <title>Chromosome-Scale Assembly of the Dendrobium nobile Genome Provides Insights Into the Molecular Mechanism of the Biosynthesis of the Medicinal Active Ingredient of Dendrobium.</title>
        <authorList>
            <person name="Xu Q."/>
            <person name="Niu S.-C."/>
            <person name="Li K.-L."/>
            <person name="Zheng P.-J."/>
            <person name="Zhang X.-J."/>
            <person name="Jia Y."/>
            <person name="Liu Y."/>
            <person name="Niu Y.-X."/>
            <person name="Yu L.-H."/>
            <person name="Chen D.-F."/>
            <person name="Zhang G.-Q."/>
        </authorList>
    </citation>
    <scope>NUCLEOTIDE SEQUENCE</scope>
    <source>
        <tissue evidence="1">Leaf</tissue>
    </source>
</reference>
<evidence type="ECO:0000313" key="1">
    <source>
        <dbReference type="EMBL" id="KAI0518789.1"/>
    </source>
</evidence>
<name>A0A8T3BR25_DENNO</name>
<dbReference type="EMBL" id="JAGYWB010000006">
    <property type="protein sequence ID" value="KAI0518789.1"/>
    <property type="molecule type" value="Genomic_DNA"/>
</dbReference>
<sequence length="82" mass="9607">MDASLQMDLLTRIRISHTTSYPNYTKVFFLFSPNNENLCVLPYKLCRHQRAAHQLWKIQSKAIRSRSVRGVRDGNYFCCCGH</sequence>
<comment type="caution">
    <text evidence="1">The sequence shown here is derived from an EMBL/GenBank/DDBJ whole genome shotgun (WGS) entry which is preliminary data.</text>
</comment>
<organism evidence="1 2">
    <name type="scientific">Dendrobium nobile</name>
    <name type="common">Orchid</name>
    <dbReference type="NCBI Taxonomy" id="94219"/>
    <lineage>
        <taxon>Eukaryota</taxon>
        <taxon>Viridiplantae</taxon>
        <taxon>Streptophyta</taxon>
        <taxon>Embryophyta</taxon>
        <taxon>Tracheophyta</taxon>
        <taxon>Spermatophyta</taxon>
        <taxon>Magnoliopsida</taxon>
        <taxon>Liliopsida</taxon>
        <taxon>Asparagales</taxon>
        <taxon>Orchidaceae</taxon>
        <taxon>Epidendroideae</taxon>
        <taxon>Malaxideae</taxon>
        <taxon>Dendrobiinae</taxon>
        <taxon>Dendrobium</taxon>
    </lineage>
</organism>
<accession>A0A8T3BR25</accession>
<protein>
    <submittedName>
        <fullName evidence="1">Uncharacterized protein</fullName>
    </submittedName>
</protein>
<evidence type="ECO:0000313" key="2">
    <source>
        <dbReference type="Proteomes" id="UP000829196"/>
    </source>
</evidence>
<dbReference type="AlphaFoldDB" id="A0A8T3BR25"/>
<keyword evidence="2" id="KW-1185">Reference proteome</keyword>
<proteinExistence type="predicted"/>